<evidence type="ECO:0000256" key="1">
    <source>
        <dbReference type="SAM" id="Phobius"/>
    </source>
</evidence>
<sequence length="194" mass="21677">MTEEKPTWPKWALFAAGAVALSAIPFWLAFSHAVRGVALPIALFVWFVVYLAYVFFGTARLKAGRIGPVMQRYRRRLAIALMTYCVVLMGSIYLLHRVDLSGPLLWLVAAAPAIPILGVLVVMGLYLKEEPDEFERAVHVEAMIWGLGVVLAVTTVWGFLSNANVVPAPPLFLVFPLFCVSWGLSQPFIRRRYQ</sequence>
<dbReference type="RefSeq" id="WP_304281277.1">
    <property type="nucleotide sequence ID" value="NZ_QFQZ01000079.1"/>
</dbReference>
<organism evidence="2 3">
    <name type="scientific">Caulobacter segnis</name>
    <dbReference type="NCBI Taxonomy" id="88688"/>
    <lineage>
        <taxon>Bacteria</taxon>
        <taxon>Pseudomonadati</taxon>
        <taxon>Pseudomonadota</taxon>
        <taxon>Alphaproteobacteria</taxon>
        <taxon>Caulobacterales</taxon>
        <taxon>Caulobacteraceae</taxon>
        <taxon>Caulobacter</taxon>
    </lineage>
</organism>
<evidence type="ECO:0000313" key="2">
    <source>
        <dbReference type="EMBL" id="PZR31665.1"/>
    </source>
</evidence>
<gene>
    <name evidence="2" type="ORF">DI526_18915</name>
</gene>
<dbReference type="EMBL" id="QFQZ01000079">
    <property type="protein sequence ID" value="PZR31665.1"/>
    <property type="molecule type" value="Genomic_DNA"/>
</dbReference>
<keyword evidence="1" id="KW-0472">Membrane</keyword>
<protein>
    <submittedName>
        <fullName evidence="2">Uncharacterized protein</fullName>
    </submittedName>
</protein>
<feature type="transmembrane region" description="Helical" evidence="1">
    <location>
        <begin position="138"/>
        <end position="160"/>
    </location>
</feature>
<dbReference type="AlphaFoldDB" id="A0A2W5V8Q7"/>
<reference evidence="2 3" key="1">
    <citation type="submission" date="2017-08" db="EMBL/GenBank/DDBJ databases">
        <title>Infants hospitalized years apart are colonized by the same room-sourced microbial strains.</title>
        <authorList>
            <person name="Brooks B."/>
            <person name="Olm M.R."/>
            <person name="Firek B.A."/>
            <person name="Baker R."/>
            <person name="Thomas B.C."/>
            <person name="Morowitz M.J."/>
            <person name="Banfield J.F."/>
        </authorList>
    </citation>
    <scope>NUCLEOTIDE SEQUENCE [LARGE SCALE GENOMIC DNA]</scope>
    <source>
        <strain evidence="2">S2_003_000_R2_4</strain>
    </source>
</reference>
<name>A0A2W5V8Q7_9CAUL</name>
<accession>A0A2W5V8Q7</accession>
<dbReference type="Proteomes" id="UP000249393">
    <property type="component" value="Unassembled WGS sequence"/>
</dbReference>
<feature type="transmembrane region" description="Helical" evidence="1">
    <location>
        <begin position="77"/>
        <end position="98"/>
    </location>
</feature>
<feature type="transmembrane region" description="Helical" evidence="1">
    <location>
        <begin position="36"/>
        <end position="56"/>
    </location>
</feature>
<comment type="caution">
    <text evidence="2">The sequence shown here is derived from an EMBL/GenBank/DDBJ whole genome shotgun (WGS) entry which is preliminary data.</text>
</comment>
<keyword evidence="1" id="KW-0812">Transmembrane</keyword>
<feature type="transmembrane region" description="Helical" evidence="1">
    <location>
        <begin position="12"/>
        <end position="30"/>
    </location>
</feature>
<keyword evidence="1" id="KW-1133">Transmembrane helix</keyword>
<evidence type="ECO:0000313" key="3">
    <source>
        <dbReference type="Proteomes" id="UP000249393"/>
    </source>
</evidence>
<proteinExistence type="predicted"/>
<feature type="transmembrane region" description="Helical" evidence="1">
    <location>
        <begin position="104"/>
        <end position="126"/>
    </location>
</feature>
<feature type="transmembrane region" description="Helical" evidence="1">
    <location>
        <begin position="166"/>
        <end position="184"/>
    </location>
</feature>